<accession>A0AAP0P306</accession>
<dbReference type="AlphaFoldDB" id="A0AAP0P306"/>
<dbReference type="InterPro" id="IPR000408">
    <property type="entry name" value="Reg_chr_condens"/>
</dbReference>
<evidence type="ECO:0000313" key="3">
    <source>
        <dbReference type="Proteomes" id="UP001420932"/>
    </source>
</evidence>
<name>A0AAP0P306_9MAGN</name>
<organism evidence="2 3">
    <name type="scientific">Stephania yunnanensis</name>
    <dbReference type="NCBI Taxonomy" id="152371"/>
    <lineage>
        <taxon>Eukaryota</taxon>
        <taxon>Viridiplantae</taxon>
        <taxon>Streptophyta</taxon>
        <taxon>Embryophyta</taxon>
        <taxon>Tracheophyta</taxon>
        <taxon>Spermatophyta</taxon>
        <taxon>Magnoliopsida</taxon>
        <taxon>Ranunculales</taxon>
        <taxon>Menispermaceae</taxon>
        <taxon>Menispermoideae</taxon>
        <taxon>Cissampelideae</taxon>
        <taxon>Stephania</taxon>
    </lineage>
</organism>
<reference evidence="2 3" key="1">
    <citation type="submission" date="2024-01" db="EMBL/GenBank/DDBJ databases">
        <title>Genome assemblies of Stephania.</title>
        <authorList>
            <person name="Yang L."/>
        </authorList>
    </citation>
    <scope>NUCLEOTIDE SEQUENCE [LARGE SCALE GENOMIC DNA]</scope>
    <source>
        <strain evidence="2">YNDBR</strain>
        <tissue evidence="2">Leaf</tissue>
    </source>
</reference>
<evidence type="ECO:0000313" key="2">
    <source>
        <dbReference type="EMBL" id="KAK9128274.1"/>
    </source>
</evidence>
<dbReference type="Pfam" id="PF13540">
    <property type="entry name" value="RCC1_2"/>
    <property type="match status" value="1"/>
</dbReference>
<protein>
    <submittedName>
        <fullName evidence="2">Uncharacterized protein</fullName>
    </submittedName>
</protein>
<gene>
    <name evidence="2" type="ORF">Syun_017071</name>
</gene>
<comment type="caution">
    <text evidence="2">The sequence shown here is derived from an EMBL/GenBank/DDBJ whole genome shotgun (WGS) entry which is preliminary data.</text>
</comment>
<evidence type="ECO:0000256" key="1">
    <source>
        <dbReference type="PROSITE-ProRule" id="PRU00235"/>
    </source>
</evidence>
<feature type="repeat" description="RCC1" evidence="1">
    <location>
        <begin position="23"/>
        <end position="81"/>
    </location>
</feature>
<dbReference type="Proteomes" id="UP001420932">
    <property type="component" value="Unassembled WGS sequence"/>
</dbReference>
<proteinExistence type="predicted"/>
<keyword evidence="3" id="KW-1185">Reference proteome</keyword>
<dbReference type="EMBL" id="JBBNAF010000007">
    <property type="protein sequence ID" value="KAK9128274.1"/>
    <property type="molecule type" value="Genomic_DNA"/>
</dbReference>
<dbReference type="PROSITE" id="PS50012">
    <property type="entry name" value="RCC1_3"/>
    <property type="match status" value="1"/>
</dbReference>
<dbReference type="InterPro" id="IPR009091">
    <property type="entry name" value="RCC1/BLIP-II"/>
</dbReference>
<dbReference type="Gene3D" id="2.130.10.30">
    <property type="entry name" value="Regulator of chromosome condensation 1/beta-lactamase-inhibitor protein II"/>
    <property type="match status" value="1"/>
</dbReference>
<sequence>MPNIHNLLLPKKIGGGASNRYPCELYMWGRDEGDGRLGLGASRGPNEGGGLRNLTPKLMHCLASASTISCGGFFTMAITEDGKLWNWGGQRLNAY</sequence>
<dbReference type="SUPFAM" id="SSF50985">
    <property type="entry name" value="RCC1/BLIP-II"/>
    <property type="match status" value="1"/>
</dbReference>